<dbReference type="GO" id="GO:0051726">
    <property type="term" value="P:regulation of cell cycle"/>
    <property type="evidence" value="ECO:0007669"/>
    <property type="project" value="TreeGrafter"/>
</dbReference>
<comment type="subcellular location">
    <subcellularLocation>
        <location evidence="1">Nucleus</location>
    </subcellularLocation>
</comment>
<keyword evidence="4" id="KW-1185">Reference proteome</keyword>
<dbReference type="Pfam" id="PF05965">
    <property type="entry name" value="FYRC"/>
    <property type="match status" value="1"/>
</dbReference>
<evidence type="ECO:0000256" key="2">
    <source>
        <dbReference type="ARBA" id="ARBA00023242"/>
    </source>
</evidence>
<dbReference type="EMBL" id="JADBJN010000002">
    <property type="protein sequence ID" value="KAG5675904.1"/>
    <property type="molecule type" value="Genomic_DNA"/>
</dbReference>
<dbReference type="GO" id="GO:0005634">
    <property type="term" value="C:nucleus"/>
    <property type="evidence" value="ECO:0007669"/>
    <property type="project" value="UniProtKB-SubCell"/>
</dbReference>
<gene>
    <name evidence="3" type="ORF">PVAND_005763</name>
</gene>
<dbReference type="InterPro" id="IPR040092">
    <property type="entry name" value="TBRG1"/>
</dbReference>
<sequence>MDSYERKIRKIKRCIKNYVVENASLCDEVYYTQNEIAKCNIERDFLIKKLIEFEPESFDFIQQSTSCNVQNDLNTKYKKRKNSDTNSEVCEIKKKPIPVTKQPNPRLPVVLTNEGITVLNYGKIVTDRMRLSSYHSSQEDGILYPVGYKISRVYNGCNYICRILDNGAGPLFEIYKENDPSIRFTATNTDDVHSELQMFESKSSNSIIMPDGDRFFGLKNKTVLDFLNNLPNAKKISKLIKMKRDEMASRAFIDHQII</sequence>
<dbReference type="PROSITE" id="PS51543">
    <property type="entry name" value="FYRC"/>
    <property type="match status" value="1"/>
</dbReference>
<dbReference type="Gene3D" id="3.30.160.360">
    <property type="match status" value="1"/>
</dbReference>
<evidence type="ECO:0000256" key="1">
    <source>
        <dbReference type="ARBA" id="ARBA00004123"/>
    </source>
</evidence>
<dbReference type="Proteomes" id="UP001107558">
    <property type="component" value="Chromosome 2"/>
</dbReference>
<dbReference type="OrthoDB" id="285793at2759"/>
<protein>
    <recommendedName>
        <fullName evidence="5">FYR N-terminal domain-containing protein</fullName>
    </recommendedName>
</protein>
<dbReference type="PROSITE" id="PS51542">
    <property type="entry name" value="FYRN"/>
    <property type="match status" value="1"/>
</dbReference>
<evidence type="ECO:0000313" key="4">
    <source>
        <dbReference type="Proteomes" id="UP001107558"/>
    </source>
</evidence>
<dbReference type="PANTHER" id="PTHR22715:SF0">
    <property type="entry name" value="TRANSFORMING GROWTH FACTOR BETA REGULATOR 1"/>
    <property type="match status" value="1"/>
</dbReference>
<dbReference type="AlphaFoldDB" id="A0A9J6C1Z4"/>
<dbReference type="InterPro" id="IPR003888">
    <property type="entry name" value="FYrich_N"/>
</dbReference>
<dbReference type="PANTHER" id="PTHR22715">
    <property type="entry name" value="TRANSFORMING GROWTH FACTOR BETA REGULATED GENE 1"/>
    <property type="match status" value="1"/>
</dbReference>
<evidence type="ECO:0000313" key="3">
    <source>
        <dbReference type="EMBL" id="KAG5675904.1"/>
    </source>
</evidence>
<dbReference type="InterPro" id="IPR003889">
    <property type="entry name" value="FYrich_C"/>
</dbReference>
<reference evidence="3" key="1">
    <citation type="submission" date="2021-03" db="EMBL/GenBank/DDBJ databases">
        <title>Chromosome level genome of the anhydrobiotic midge Polypedilum vanderplanki.</title>
        <authorList>
            <person name="Yoshida Y."/>
            <person name="Kikawada T."/>
            <person name="Gusev O."/>
        </authorList>
    </citation>
    <scope>NUCLEOTIDE SEQUENCE</scope>
    <source>
        <strain evidence="3">NIAS01</strain>
        <tissue evidence="3">Whole body or cell culture</tissue>
    </source>
</reference>
<evidence type="ECO:0008006" key="5">
    <source>
        <dbReference type="Google" id="ProtNLM"/>
    </source>
</evidence>
<accession>A0A9J6C1Z4</accession>
<comment type="caution">
    <text evidence="3">The sequence shown here is derived from an EMBL/GenBank/DDBJ whole genome shotgun (WGS) entry which is preliminary data.</text>
</comment>
<dbReference type="Pfam" id="PF05964">
    <property type="entry name" value="FYRN"/>
    <property type="match status" value="1"/>
</dbReference>
<keyword evidence="2" id="KW-0539">Nucleus</keyword>
<organism evidence="3 4">
    <name type="scientific">Polypedilum vanderplanki</name>
    <name type="common">Sleeping chironomid midge</name>
    <dbReference type="NCBI Taxonomy" id="319348"/>
    <lineage>
        <taxon>Eukaryota</taxon>
        <taxon>Metazoa</taxon>
        <taxon>Ecdysozoa</taxon>
        <taxon>Arthropoda</taxon>
        <taxon>Hexapoda</taxon>
        <taxon>Insecta</taxon>
        <taxon>Pterygota</taxon>
        <taxon>Neoptera</taxon>
        <taxon>Endopterygota</taxon>
        <taxon>Diptera</taxon>
        <taxon>Nematocera</taxon>
        <taxon>Chironomoidea</taxon>
        <taxon>Chironomidae</taxon>
        <taxon>Chironominae</taxon>
        <taxon>Polypedilum</taxon>
        <taxon>Polypedilum</taxon>
    </lineage>
</organism>
<name>A0A9J6C1Z4_POLVA</name>
<proteinExistence type="predicted"/>